<organism evidence="8 9">
    <name type="scientific">Pholiota conissans</name>
    <dbReference type="NCBI Taxonomy" id="109636"/>
    <lineage>
        <taxon>Eukaryota</taxon>
        <taxon>Fungi</taxon>
        <taxon>Dikarya</taxon>
        <taxon>Basidiomycota</taxon>
        <taxon>Agaricomycotina</taxon>
        <taxon>Agaricomycetes</taxon>
        <taxon>Agaricomycetidae</taxon>
        <taxon>Agaricales</taxon>
        <taxon>Agaricineae</taxon>
        <taxon>Strophariaceae</taxon>
        <taxon>Pholiota</taxon>
    </lineage>
</organism>
<dbReference type="PANTHER" id="PTHR22731">
    <property type="entry name" value="RIBONUCLEASES P/MRP PROTEIN SUBUNIT POP1"/>
    <property type="match status" value="1"/>
</dbReference>
<feature type="domain" description="POPLD" evidence="6">
    <location>
        <begin position="432"/>
        <end position="523"/>
    </location>
</feature>
<evidence type="ECO:0000259" key="6">
    <source>
        <dbReference type="Pfam" id="PF08170"/>
    </source>
</evidence>
<dbReference type="InterPro" id="IPR039182">
    <property type="entry name" value="Pop1"/>
</dbReference>
<feature type="region of interest" description="Disordered" evidence="4">
    <location>
        <begin position="44"/>
        <end position="69"/>
    </location>
</feature>
<feature type="domain" description="Pop1 N-terminal" evidence="5">
    <location>
        <begin position="76"/>
        <end position="140"/>
    </location>
</feature>
<comment type="subcellular location">
    <subcellularLocation>
        <location evidence="1">Nucleus</location>
    </subcellularLocation>
</comment>
<evidence type="ECO:0000256" key="1">
    <source>
        <dbReference type="ARBA" id="ARBA00004123"/>
    </source>
</evidence>
<gene>
    <name evidence="8" type="ORF">BDN70DRAFT_883454</name>
</gene>
<evidence type="ECO:0000259" key="5">
    <source>
        <dbReference type="Pfam" id="PF06978"/>
    </source>
</evidence>
<evidence type="ECO:0000256" key="2">
    <source>
        <dbReference type="ARBA" id="ARBA00022694"/>
    </source>
</evidence>
<dbReference type="GO" id="GO:0005655">
    <property type="term" value="C:nucleolar ribonuclease P complex"/>
    <property type="evidence" value="ECO:0007669"/>
    <property type="project" value="InterPro"/>
</dbReference>
<dbReference type="GO" id="GO:0000172">
    <property type="term" value="C:ribonuclease MRP complex"/>
    <property type="evidence" value="ECO:0007669"/>
    <property type="project" value="InterPro"/>
</dbReference>
<keyword evidence="3" id="KW-0539">Nucleus</keyword>
<dbReference type="InterPro" id="IPR055079">
    <property type="entry name" value="POP1_C"/>
</dbReference>
<dbReference type="InterPro" id="IPR009723">
    <property type="entry name" value="Pop1_N"/>
</dbReference>
<keyword evidence="2" id="KW-0819">tRNA processing</keyword>
<evidence type="ECO:0000313" key="9">
    <source>
        <dbReference type="Proteomes" id="UP000807469"/>
    </source>
</evidence>
<feature type="compositionally biased region" description="Basic residues" evidence="4">
    <location>
        <begin position="59"/>
        <end position="69"/>
    </location>
</feature>
<dbReference type="Pfam" id="PF08170">
    <property type="entry name" value="POPLD"/>
    <property type="match status" value="1"/>
</dbReference>
<evidence type="ECO:0000313" key="8">
    <source>
        <dbReference type="EMBL" id="KAF9475642.1"/>
    </source>
</evidence>
<protein>
    <submittedName>
        <fullName evidence="8">POP1-domain-containing protein</fullName>
    </submittedName>
</protein>
<feature type="domain" description="Pop1 N-terminal" evidence="5">
    <location>
        <begin position="1"/>
        <end position="71"/>
    </location>
</feature>
<proteinExistence type="predicted"/>
<dbReference type="EMBL" id="MU155324">
    <property type="protein sequence ID" value="KAF9475642.1"/>
    <property type="molecule type" value="Genomic_DNA"/>
</dbReference>
<evidence type="ECO:0000259" key="7">
    <source>
        <dbReference type="Pfam" id="PF22770"/>
    </source>
</evidence>
<dbReference type="Pfam" id="PF22770">
    <property type="entry name" value="POP1_C"/>
    <property type="match status" value="1"/>
</dbReference>
<feature type="domain" description="POP1 C-terminal" evidence="7">
    <location>
        <begin position="677"/>
        <end position="749"/>
    </location>
</feature>
<comment type="caution">
    <text evidence="8">The sequence shown here is derived from an EMBL/GenBank/DDBJ whole genome shotgun (WGS) entry which is preliminary data.</text>
</comment>
<dbReference type="PANTHER" id="PTHR22731:SF3">
    <property type="entry name" value="RIBONUCLEASES P_MRP PROTEIN SUBUNIT POP1"/>
    <property type="match status" value="1"/>
</dbReference>
<keyword evidence="9" id="KW-1185">Reference proteome</keyword>
<dbReference type="GO" id="GO:0001682">
    <property type="term" value="P:tRNA 5'-leader removal"/>
    <property type="evidence" value="ECO:0007669"/>
    <property type="project" value="InterPro"/>
</dbReference>
<reference evidence="8" key="1">
    <citation type="submission" date="2020-11" db="EMBL/GenBank/DDBJ databases">
        <authorList>
            <consortium name="DOE Joint Genome Institute"/>
            <person name="Ahrendt S."/>
            <person name="Riley R."/>
            <person name="Andreopoulos W."/>
            <person name="Labutti K."/>
            <person name="Pangilinan J."/>
            <person name="Ruiz-Duenas F.J."/>
            <person name="Barrasa J.M."/>
            <person name="Sanchez-Garcia M."/>
            <person name="Camarero S."/>
            <person name="Miyauchi S."/>
            <person name="Serrano A."/>
            <person name="Linde D."/>
            <person name="Babiker R."/>
            <person name="Drula E."/>
            <person name="Ayuso-Fernandez I."/>
            <person name="Pacheco R."/>
            <person name="Padilla G."/>
            <person name="Ferreira P."/>
            <person name="Barriuso J."/>
            <person name="Kellner H."/>
            <person name="Castanera R."/>
            <person name="Alfaro M."/>
            <person name="Ramirez L."/>
            <person name="Pisabarro A.G."/>
            <person name="Kuo A."/>
            <person name="Tritt A."/>
            <person name="Lipzen A."/>
            <person name="He G."/>
            <person name="Yan M."/>
            <person name="Ng V."/>
            <person name="Cullen D."/>
            <person name="Martin F."/>
            <person name="Rosso M.-N."/>
            <person name="Henrissat B."/>
            <person name="Hibbett D."/>
            <person name="Martinez A.T."/>
            <person name="Grigoriev I.V."/>
        </authorList>
    </citation>
    <scope>NUCLEOTIDE SEQUENCE</scope>
    <source>
        <strain evidence="8">CIRM-BRFM 674</strain>
    </source>
</reference>
<dbReference type="Proteomes" id="UP000807469">
    <property type="component" value="Unassembled WGS sequence"/>
</dbReference>
<evidence type="ECO:0000256" key="3">
    <source>
        <dbReference type="ARBA" id="ARBA00023242"/>
    </source>
</evidence>
<accession>A0A9P6CR06</accession>
<dbReference type="OrthoDB" id="442863at2759"/>
<name>A0A9P6CR06_9AGAR</name>
<dbReference type="Pfam" id="PF06978">
    <property type="entry name" value="POP1_N"/>
    <property type="match status" value="2"/>
</dbReference>
<dbReference type="AlphaFoldDB" id="A0A9P6CR06"/>
<evidence type="ECO:0000256" key="4">
    <source>
        <dbReference type="SAM" id="MobiDB-lite"/>
    </source>
</evidence>
<sequence>MHNAMKTASASSTHRVWQTLPRHLRRRAASHDIRRVPLRLREKATAEMDPVKTQAPTRSKSKAGKYRQKVRTDALLRRQRDKKWLETHLWHAKRMHMENMWGYRLAVSPTDKTYRPSHRASMHDAIIHDASYYSCIEIKGSEKLIVEMLESFCDPQGSGPGSKRYLSGARMIETHAYKRNAYPYELVAPLALIWRPQSQLLNYENGKGKKNAGTPLPSKSSDIRSILLRFHPLAHATMLDILKESASYVLETYKRSHQGRQETRLEITDVTGHFNVFEIMGPKSSQVLHGCLSPVHSVGRTDFSQFWASFANLQSAGSAPRSMVIGFQVLDPRLKFPPRNARIQIDAASYVHAPPIAFPSSQLAHSEIWNEQIRKGLLEPRFKKKDLDQRKSINLIPGTSLDALRQDDRIPVVLIQRSLENSGTTDAQSVHGWTLIVPAGWGMPFFSSLIFTSTRIAGQSERQTQSYESGKVYFPRDYPTTDAYSLYASEQAMQEKAVWDRKPPAKRVNYCKLGSENPFKPDWESILGIANKAEDQKVITTQREVPTPSDTRPFGSTVVRPWLLRGPEVPKIISSMSSVFNQGAILHSEVNRLRLKRGLAPLSNSVKPGDLLQNALINVQFTTCLRGSPQDHALVYILDDDVCLKWNKFIHQLSTVLDVNAETTEEHKLAGRIPDNTAIIGSITTGHYSLARGHGFAIGAITLVHLLALEQQCSRLHPNQEAPSKTIPMLAGIRNIDGHQCQVATVEVLADI</sequence>
<dbReference type="InterPro" id="IPR012590">
    <property type="entry name" value="POPLD_dom"/>
</dbReference>